<feature type="domain" description="Glycosyltransferase subfamily 4-like N-terminal" evidence="2">
    <location>
        <begin position="56"/>
        <end position="179"/>
    </location>
</feature>
<dbReference type="AlphaFoldDB" id="A0A455T607"/>
<dbReference type="Pfam" id="PF13439">
    <property type="entry name" value="Glyco_transf_4"/>
    <property type="match status" value="1"/>
</dbReference>
<evidence type="ECO:0000259" key="2">
    <source>
        <dbReference type="Pfam" id="PF13439"/>
    </source>
</evidence>
<evidence type="ECO:0000259" key="1">
    <source>
        <dbReference type="Pfam" id="PF00534"/>
    </source>
</evidence>
<organism evidence="3">
    <name type="scientific">Thermogemmatispora argillosa</name>
    <dbReference type="NCBI Taxonomy" id="2045280"/>
    <lineage>
        <taxon>Bacteria</taxon>
        <taxon>Bacillati</taxon>
        <taxon>Chloroflexota</taxon>
        <taxon>Ktedonobacteria</taxon>
        <taxon>Thermogemmatisporales</taxon>
        <taxon>Thermogemmatisporaceae</taxon>
        <taxon>Thermogemmatispora</taxon>
    </lineage>
</organism>
<dbReference type="PANTHER" id="PTHR45947:SF3">
    <property type="entry name" value="SULFOQUINOVOSYL TRANSFERASE SQD2"/>
    <property type="match status" value="1"/>
</dbReference>
<evidence type="ECO:0000313" key="3">
    <source>
        <dbReference type="EMBL" id="BBH94751.1"/>
    </source>
</evidence>
<dbReference type="InterPro" id="IPR028098">
    <property type="entry name" value="Glyco_trans_4-like_N"/>
</dbReference>
<protein>
    <submittedName>
        <fullName evidence="3">Glycosyl transferase family 1</fullName>
    </submittedName>
</protein>
<feature type="domain" description="Glycosyl transferase family 1" evidence="1">
    <location>
        <begin position="200"/>
        <end position="358"/>
    </location>
</feature>
<dbReference type="GO" id="GO:0016758">
    <property type="term" value="F:hexosyltransferase activity"/>
    <property type="evidence" value="ECO:0007669"/>
    <property type="project" value="TreeGrafter"/>
</dbReference>
<dbReference type="PANTHER" id="PTHR45947">
    <property type="entry name" value="SULFOQUINOVOSYL TRANSFERASE SQD2"/>
    <property type="match status" value="1"/>
</dbReference>
<dbReference type="SUPFAM" id="SSF53756">
    <property type="entry name" value="UDP-Glycosyltransferase/glycogen phosphorylase"/>
    <property type="match status" value="1"/>
</dbReference>
<dbReference type="InterPro" id="IPR050194">
    <property type="entry name" value="Glycosyltransferase_grp1"/>
</dbReference>
<sequence length="395" mass="45086">MKQLYLWSELSAMRVLTISKAYVAGTSHRKLEELAKCPGVELIAVTPPYWLADDGSKQDLERVYLEGYELIVTPMALNGHFHIHYYPQLNSIMRRVRPDIVHIDEEPYNFATYQAIRLARRYGALPIFSAFQNLYRRYPPPFRQFELYCYHHTRHAQVCNKAAGEVLRRKGYKGKIHLIAQFGAEPSLHYPDPQRRPYQPGEPFILGYVGRLKEEKGVPLIIEALALLPECCRVVFIGYGPLRDELERMAQRLGVAERVTFLGSLPSYKVPDEMRKMHVLLQPSLTRPNWMEQFGRSMAEAMCCGVPVVGSDSGEIPVTVGNGGLIFPEGDARAMAECVRRLLEDQELYQRLSRQAREHILQNYTQEAIARKTYEVFLEMLAERDAAGSAPTAAP</sequence>
<dbReference type="CDD" id="cd03801">
    <property type="entry name" value="GT4_PimA-like"/>
    <property type="match status" value="1"/>
</dbReference>
<name>A0A455T607_9CHLR</name>
<keyword evidence="3" id="KW-0808">Transferase</keyword>
<dbReference type="EMBL" id="AP019377">
    <property type="protein sequence ID" value="BBH94751.1"/>
    <property type="molecule type" value="Genomic_DNA"/>
</dbReference>
<proteinExistence type="predicted"/>
<accession>A0A455T607</accession>
<dbReference type="InterPro" id="IPR001296">
    <property type="entry name" value="Glyco_trans_1"/>
</dbReference>
<reference evidence="3" key="1">
    <citation type="submission" date="2018-12" db="EMBL/GenBank/DDBJ databases">
        <title>Novel natural products biosynthetic potential of the class Ktedonobacteria.</title>
        <authorList>
            <person name="Zheng Y."/>
            <person name="Saitou A."/>
            <person name="Wang C.M."/>
            <person name="Toyoda A."/>
            <person name="Minakuchi Y."/>
            <person name="Sekiguchi Y."/>
            <person name="Ueda K."/>
            <person name="Takano H."/>
            <person name="Sakai Y."/>
            <person name="Yokota A."/>
            <person name="Yabe S."/>
        </authorList>
    </citation>
    <scope>NUCLEOTIDE SEQUENCE</scope>
    <source>
        <strain evidence="3">A3-2</strain>
    </source>
</reference>
<gene>
    <name evidence="3" type="ORF">KTA_29500</name>
</gene>
<dbReference type="Gene3D" id="3.40.50.2000">
    <property type="entry name" value="Glycogen Phosphorylase B"/>
    <property type="match status" value="2"/>
</dbReference>
<dbReference type="Pfam" id="PF00534">
    <property type="entry name" value="Glycos_transf_1"/>
    <property type="match status" value="1"/>
</dbReference>